<protein>
    <submittedName>
        <fullName evidence="2">Uncharacterized protein</fullName>
    </submittedName>
</protein>
<dbReference type="RefSeq" id="WP_273640661.1">
    <property type="nucleotide sequence ID" value="NZ_JAQQXP010000001.1"/>
</dbReference>
<dbReference type="Proteomes" id="UP001218788">
    <property type="component" value="Unassembled WGS sequence"/>
</dbReference>
<keyword evidence="1" id="KW-0472">Membrane</keyword>
<sequence length="94" mass="10627">MAFNYRIDATANKKHQRVRTSIYFVLILIFTALTVSFSHVLGALLDLDINVPIRSAGFSATQILTFFGLLASFMLVALLIVLFAAKKLFRWFKV</sequence>
<comment type="caution">
    <text evidence="2">The sequence shown here is derived from an EMBL/GenBank/DDBJ whole genome shotgun (WGS) entry which is preliminary data.</text>
</comment>
<evidence type="ECO:0000313" key="2">
    <source>
        <dbReference type="EMBL" id="MDC8831395.1"/>
    </source>
</evidence>
<feature type="transmembrane region" description="Helical" evidence="1">
    <location>
        <begin position="63"/>
        <end position="85"/>
    </location>
</feature>
<evidence type="ECO:0000313" key="3">
    <source>
        <dbReference type="Proteomes" id="UP001218788"/>
    </source>
</evidence>
<dbReference type="EMBL" id="JAQQXP010000001">
    <property type="protein sequence ID" value="MDC8831395.1"/>
    <property type="molecule type" value="Genomic_DNA"/>
</dbReference>
<organism evidence="2 3">
    <name type="scientific">Alteromonas gilva</name>
    <dbReference type="NCBI Taxonomy" id="2987522"/>
    <lineage>
        <taxon>Bacteria</taxon>
        <taxon>Pseudomonadati</taxon>
        <taxon>Pseudomonadota</taxon>
        <taxon>Gammaproteobacteria</taxon>
        <taxon>Alteromonadales</taxon>
        <taxon>Alteromonadaceae</taxon>
        <taxon>Alteromonas/Salinimonas group</taxon>
        <taxon>Alteromonas</taxon>
    </lineage>
</organism>
<evidence type="ECO:0000256" key="1">
    <source>
        <dbReference type="SAM" id="Phobius"/>
    </source>
</evidence>
<gene>
    <name evidence="2" type="ORF">OIK42_11555</name>
</gene>
<keyword evidence="3" id="KW-1185">Reference proteome</keyword>
<keyword evidence="1" id="KW-1133">Transmembrane helix</keyword>
<reference evidence="2 3" key="1">
    <citation type="submission" date="2022-10" db="EMBL/GenBank/DDBJ databases">
        <title>Alteromonas sp. chi3 Genome sequencing.</title>
        <authorList>
            <person name="Park S."/>
        </authorList>
    </citation>
    <scope>NUCLEOTIDE SEQUENCE [LARGE SCALE GENOMIC DNA]</scope>
    <source>
        <strain evidence="3">chi3</strain>
    </source>
</reference>
<accession>A0ABT5L2X2</accession>
<feature type="transmembrane region" description="Helical" evidence="1">
    <location>
        <begin position="21"/>
        <end position="43"/>
    </location>
</feature>
<name>A0ABT5L2X2_9ALTE</name>
<keyword evidence="1" id="KW-0812">Transmembrane</keyword>
<proteinExistence type="predicted"/>